<protein>
    <submittedName>
        <fullName evidence="2">Uncharacterized protein</fullName>
    </submittedName>
</protein>
<dbReference type="EMBL" id="JACCKS010000022">
    <property type="protein sequence ID" value="NZA39635.1"/>
    <property type="molecule type" value="Genomic_DNA"/>
</dbReference>
<proteinExistence type="predicted"/>
<accession>A0A853JSA6</accession>
<comment type="caution">
    <text evidence="2">The sequence shown here is derived from an EMBL/GenBank/DDBJ whole genome shotgun (WGS) entry which is preliminary data.</text>
</comment>
<evidence type="ECO:0000313" key="2">
    <source>
        <dbReference type="EMBL" id="NZA39635.1"/>
    </source>
</evidence>
<dbReference type="Proteomes" id="UP000586254">
    <property type="component" value="Unassembled WGS sequence"/>
</dbReference>
<evidence type="ECO:0000256" key="1">
    <source>
        <dbReference type="SAM" id="Coils"/>
    </source>
</evidence>
<feature type="coiled-coil region" evidence="1">
    <location>
        <begin position="75"/>
        <end position="102"/>
    </location>
</feature>
<name>A0A853JSA6_9FIRM</name>
<sequence>MLKKAMIQCSDGKRHTALLVNTEGVDRLIDACRPGALTRRNTGFKNEEYTREIHSQTEDEQGADNGVVKVLSKALEQETAKNEALAGKLLLLQDENRHLKRKADLFEDIRSVVEGSA</sequence>
<organism evidence="2 3">
    <name type="scientific">Eubacterium callanderi</name>
    <dbReference type="NCBI Taxonomy" id="53442"/>
    <lineage>
        <taxon>Bacteria</taxon>
        <taxon>Bacillati</taxon>
        <taxon>Bacillota</taxon>
        <taxon>Clostridia</taxon>
        <taxon>Eubacteriales</taxon>
        <taxon>Eubacteriaceae</taxon>
        <taxon>Eubacterium</taxon>
    </lineage>
</organism>
<dbReference type="AlphaFoldDB" id="A0A853JSA6"/>
<reference evidence="2 3" key="1">
    <citation type="submission" date="2020-07" db="EMBL/GenBank/DDBJ databases">
        <title>Organ Donor 1.</title>
        <authorList>
            <person name="Marsh A.J."/>
            <person name="Azcarate-Peril M.A."/>
        </authorList>
    </citation>
    <scope>NUCLEOTIDE SEQUENCE [LARGE SCALE GENOMIC DNA]</scope>
    <source>
        <strain evidence="2 3">AMC0717</strain>
    </source>
</reference>
<gene>
    <name evidence="2" type="ORF">H0N91_16240</name>
</gene>
<keyword evidence="1" id="KW-0175">Coiled coil</keyword>
<dbReference type="RefSeq" id="WP_180493946.1">
    <property type="nucleotide sequence ID" value="NZ_JACCKS010000022.1"/>
</dbReference>
<evidence type="ECO:0000313" key="3">
    <source>
        <dbReference type="Proteomes" id="UP000586254"/>
    </source>
</evidence>